<dbReference type="EMBL" id="AAXG02000010">
    <property type="protein sequence ID" value="EDN00655.1"/>
    <property type="molecule type" value="Genomic_DNA"/>
</dbReference>
<reference evidence="1 2" key="1">
    <citation type="submission" date="2007-04" db="EMBL/GenBank/DDBJ databases">
        <authorList>
            <person name="Fulton L."/>
            <person name="Clifton S."/>
            <person name="Fulton B."/>
            <person name="Xu J."/>
            <person name="Minx P."/>
            <person name="Pepin K.H."/>
            <person name="Johnson M."/>
            <person name="Thiruvilangam P."/>
            <person name="Bhonagiri V."/>
            <person name="Nash W.E."/>
            <person name="Mardis E.R."/>
            <person name="Wilson R.K."/>
        </authorList>
    </citation>
    <scope>NUCLEOTIDE SEQUENCE [LARGE SCALE GENOMIC DNA]</scope>
    <source>
        <strain evidence="1 2">ATCC 29799</strain>
    </source>
</reference>
<name>A6NT91_9FIRM</name>
<evidence type="ECO:0000313" key="2">
    <source>
        <dbReference type="Proteomes" id="UP000003639"/>
    </source>
</evidence>
<dbReference type="Proteomes" id="UP000003639">
    <property type="component" value="Unassembled WGS sequence"/>
</dbReference>
<evidence type="ECO:0000313" key="1">
    <source>
        <dbReference type="EMBL" id="EDN00655.1"/>
    </source>
</evidence>
<reference evidence="1 2" key="2">
    <citation type="submission" date="2007-06" db="EMBL/GenBank/DDBJ databases">
        <title>Draft genome sequence of Pseudoflavonifractor capillosus ATCC 29799.</title>
        <authorList>
            <person name="Sudarsanam P."/>
            <person name="Ley R."/>
            <person name="Guruge J."/>
            <person name="Turnbaugh P.J."/>
            <person name="Mahowald M."/>
            <person name="Liep D."/>
            <person name="Gordon J."/>
        </authorList>
    </citation>
    <scope>NUCLEOTIDE SEQUENCE [LARGE SCALE GENOMIC DNA]</scope>
    <source>
        <strain evidence="1 2">ATCC 29799</strain>
    </source>
</reference>
<comment type="caution">
    <text evidence="1">The sequence shown here is derived from an EMBL/GenBank/DDBJ whole genome shotgun (WGS) entry which is preliminary data.</text>
</comment>
<dbReference type="STRING" id="411467.BACCAP_01421"/>
<accession>A6NT91</accession>
<dbReference type="AlphaFoldDB" id="A6NT91"/>
<sequence>MPSLFSDSPAHMGGKRDISILKLCVIVPHTTMNYKEAAGRKL</sequence>
<gene>
    <name evidence="1" type="ORF">BACCAP_01421</name>
</gene>
<organism evidence="1 2">
    <name type="scientific">Pseudoflavonifractor capillosus ATCC 29799</name>
    <dbReference type="NCBI Taxonomy" id="411467"/>
    <lineage>
        <taxon>Bacteria</taxon>
        <taxon>Bacillati</taxon>
        <taxon>Bacillota</taxon>
        <taxon>Clostridia</taxon>
        <taxon>Eubacteriales</taxon>
        <taxon>Oscillospiraceae</taxon>
        <taxon>Pseudoflavonifractor</taxon>
    </lineage>
</organism>
<proteinExistence type="predicted"/>
<protein>
    <submittedName>
        <fullName evidence="1">Uncharacterized protein</fullName>
    </submittedName>
</protein>
<keyword evidence="2" id="KW-1185">Reference proteome</keyword>